<dbReference type="AlphaFoldDB" id="A0A6G1EH29"/>
<feature type="region of interest" description="Disordered" evidence="1">
    <location>
        <begin position="1"/>
        <end position="32"/>
    </location>
</feature>
<gene>
    <name evidence="2" type="ORF">E2562_008366</name>
</gene>
<protein>
    <submittedName>
        <fullName evidence="2">Uncharacterized protein</fullName>
    </submittedName>
</protein>
<evidence type="ECO:0000313" key="2">
    <source>
        <dbReference type="EMBL" id="KAF0924037.1"/>
    </source>
</evidence>
<dbReference type="Proteomes" id="UP000479710">
    <property type="component" value="Unassembled WGS sequence"/>
</dbReference>
<name>A0A6G1EH29_9ORYZ</name>
<accession>A0A6G1EH29</accession>
<sequence>MVEAQGQRRHPRAAPFLVDGEANRSQPRCTGGVPQWPSCRRLRWQPVLFSAPPDRRLSPLIWPTAAVTSGSRV</sequence>
<evidence type="ECO:0000256" key="1">
    <source>
        <dbReference type="SAM" id="MobiDB-lite"/>
    </source>
</evidence>
<proteinExistence type="predicted"/>
<evidence type="ECO:0000313" key="3">
    <source>
        <dbReference type="Proteomes" id="UP000479710"/>
    </source>
</evidence>
<dbReference type="EMBL" id="SPHZ02000003">
    <property type="protein sequence ID" value="KAF0924037.1"/>
    <property type="molecule type" value="Genomic_DNA"/>
</dbReference>
<organism evidence="2 3">
    <name type="scientific">Oryza meyeriana var. granulata</name>
    <dbReference type="NCBI Taxonomy" id="110450"/>
    <lineage>
        <taxon>Eukaryota</taxon>
        <taxon>Viridiplantae</taxon>
        <taxon>Streptophyta</taxon>
        <taxon>Embryophyta</taxon>
        <taxon>Tracheophyta</taxon>
        <taxon>Spermatophyta</taxon>
        <taxon>Magnoliopsida</taxon>
        <taxon>Liliopsida</taxon>
        <taxon>Poales</taxon>
        <taxon>Poaceae</taxon>
        <taxon>BOP clade</taxon>
        <taxon>Oryzoideae</taxon>
        <taxon>Oryzeae</taxon>
        <taxon>Oryzinae</taxon>
        <taxon>Oryza</taxon>
        <taxon>Oryza meyeriana</taxon>
    </lineage>
</organism>
<keyword evidence="3" id="KW-1185">Reference proteome</keyword>
<comment type="caution">
    <text evidence="2">The sequence shown here is derived from an EMBL/GenBank/DDBJ whole genome shotgun (WGS) entry which is preliminary data.</text>
</comment>
<reference evidence="2 3" key="1">
    <citation type="submission" date="2019-11" db="EMBL/GenBank/DDBJ databases">
        <title>Whole genome sequence of Oryza granulata.</title>
        <authorList>
            <person name="Li W."/>
        </authorList>
    </citation>
    <scope>NUCLEOTIDE SEQUENCE [LARGE SCALE GENOMIC DNA]</scope>
    <source>
        <strain evidence="3">cv. Menghai</strain>
        <tissue evidence="2">Leaf</tissue>
    </source>
</reference>